<name>A0A2K9Z0L6_RHILE</name>
<accession>A0A2K9Z0L6</accession>
<proteinExistence type="predicted"/>
<reference evidence="1 2" key="1">
    <citation type="submission" date="2017-11" db="EMBL/GenBank/DDBJ databases">
        <title>Complete genome of Rhizobium leguminosarum Norway, an ineffective micro-symbiont.</title>
        <authorList>
            <person name="Hoffrichter A."/>
            <person name="Liang J."/>
            <person name="Brachmann A."/>
            <person name="Marin M."/>
        </authorList>
    </citation>
    <scope>NUCLEOTIDE SEQUENCE [LARGE SCALE GENOMIC DNA]</scope>
    <source>
        <strain evidence="1 2">Norway</strain>
    </source>
</reference>
<evidence type="ECO:0000313" key="2">
    <source>
        <dbReference type="Proteomes" id="UP000238523"/>
    </source>
</evidence>
<protein>
    <submittedName>
        <fullName evidence="1">Uncharacterized protein</fullName>
    </submittedName>
</protein>
<sequence>MLTFADIANSKFKQKDIDNLSLRHPTSSPDGSGLRTCYAQGTRFRVADKRQKRLEY</sequence>
<dbReference type="AlphaFoldDB" id="A0A2K9Z0L6"/>
<dbReference type="Proteomes" id="UP000238523">
    <property type="component" value="Chromosome"/>
</dbReference>
<organism evidence="1 2">
    <name type="scientific">Rhizobium leguminosarum</name>
    <dbReference type="NCBI Taxonomy" id="384"/>
    <lineage>
        <taxon>Bacteria</taxon>
        <taxon>Pseudomonadati</taxon>
        <taxon>Pseudomonadota</taxon>
        <taxon>Alphaproteobacteria</taxon>
        <taxon>Hyphomicrobiales</taxon>
        <taxon>Rhizobiaceae</taxon>
        <taxon>Rhizobium/Agrobacterium group</taxon>
        <taxon>Rhizobium</taxon>
    </lineage>
</organism>
<gene>
    <name evidence="1" type="ORF">CUJ84_Chr001377</name>
</gene>
<dbReference type="EMBL" id="CP025012">
    <property type="protein sequence ID" value="AUW41774.1"/>
    <property type="molecule type" value="Genomic_DNA"/>
</dbReference>
<evidence type="ECO:0000313" key="1">
    <source>
        <dbReference type="EMBL" id="AUW41774.1"/>
    </source>
</evidence>